<name>A0ABV8FWL4_9ACTN</name>
<dbReference type="Pfam" id="PF00561">
    <property type="entry name" value="Abhydrolase_1"/>
    <property type="match status" value="1"/>
</dbReference>
<organism evidence="3 4">
    <name type="scientific">Nocardiopsis sediminis</name>
    <dbReference type="NCBI Taxonomy" id="1778267"/>
    <lineage>
        <taxon>Bacteria</taxon>
        <taxon>Bacillati</taxon>
        <taxon>Actinomycetota</taxon>
        <taxon>Actinomycetes</taxon>
        <taxon>Streptosporangiales</taxon>
        <taxon>Nocardiopsidaceae</taxon>
        <taxon>Nocardiopsis</taxon>
    </lineage>
</organism>
<keyword evidence="4" id="KW-1185">Reference proteome</keyword>
<comment type="caution">
    <text evidence="3">The sequence shown here is derived from an EMBL/GenBank/DDBJ whole genome shotgun (WGS) entry which is preliminary data.</text>
</comment>
<dbReference type="InterPro" id="IPR000073">
    <property type="entry name" value="AB_hydrolase_1"/>
</dbReference>
<dbReference type="PANTHER" id="PTHR43194:SF2">
    <property type="entry name" value="PEROXISOMAL MEMBRANE PROTEIN LPX1"/>
    <property type="match status" value="1"/>
</dbReference>
<dbReference type="RefSeq" id="WP_378537954.1">
    <property type="nucleotide sequence ID" value="NZ_JBHSBH010000015.1"/>
</dbReference>
<gene>
    <name evidence="3" type="ORF">ACFOVU_26510</name>
</gene>
<evidence type="ECO:0000313" key="4">
    <source>
        <dbReference type="Proteomes" id="UP001595847"/>
    </source>
</evidence>
<dbReference type="PRINTS" id="PR00111">
    <property type="entry name" value="ABHYDROLASE"/>
</dbReference>
<dbReference type="Proteomes" id="UP001595847">
    <property type="component" value="Unassembled WGS sequence"/>
</dbReference>
<proteinExistence type="predicted"/>
<dbReference type="GO" id="GO:0016787">
    <property type="term" value="F:hydrolase activity"/>
    <property type="evidence" value="ECO:0007669"/>
    <property type="project" value="UniProtKB-KW"/>
</dbReference>
<keyword evidence="3" id="KW-0378">Hydrolase</keyword>
<protein>
    <submittedName>
        <fullName evidence="3">Alpha/beta fold hydrolase</fullName>
    </submittedName>
</protein>
<dbReference type="InterPro" id="IPR029058">
    <property type="entry name" value="AB_hydrolase_fold"/>
</dbReference>
<dbReference type="PANTHER" id="PTHR43194">
    <property type="entry name" value="HYDROLASE ALPHA/BETA FOLD FAMILY"/>
    <property type="match status" value="1"/>
</dbReference>
<dbReference type="InterPro" id="IPR050228">
    <property type="entry name" value="Carboxylesterase_BioH"/>
</dbReference>
<evidence type="ECO:0000256" key="1">
    <source>
        <dbReference type="SAM" id="MobiDB-lite"/>
    </source>
</evidence>
<evidence type="ECO:0000259" key="2">
    <source>
        <dbReference type="Pfam" id="PF00561"/>
    </source>
</evidence>
<feature type="domain" description="AB hydrolase-1" evidence="2">
    <location>
        <begin position="24"/>
        <end position="123"/>
    </location>
</feature>
<dbReference type="EMBL" id="JBHSBH010000015">
    <property type="protein sequence ID" value="MFC3999493.1"/>
    <property type="molecule type" value="Genomic_DNA"/>
</dbReference>
<evidence type="ECO:0000313" key="3">
    <source>
        <dbReference type="EMBL" id="MFC3999493.1"/>
    </source>
</evidence>
<dbReference type="SUPFAM" id="SSF53474">
    <property type="entry name" value="alpha/beta-Hydrolases"/>
    <property type="match status" value="1"/>
</dbReference>
<sequence length="283" mass="30288">MPFADLPGVRMFYTDDGPAAAPDPLLLVHGWGADSHEWVHHLPALAAGHRVLAPDLRGHGYSGVPDRDNTPRAMAADLAALLELTGTGPVVAVGHSMGGQVVGHLALERPDLVGAVVTADPAYGYARGLAPALARMADELRGPDPIATALALDAWDYTDDTPPWIRAWHTRRLLAARPHVLAESFAAMFADAGAVGVRPASDAFAGGRTQPTLSLWSDAGRAGWERTVLAHPRSRALHRPGTGHRLHEERPGDFVRDLLHWLGAPAPERPTTEPQRPRPAPDR</sequence>
<reference evidence="4" key="1">
    <citation type="journal article" date="2019" name="Int. J. Syst. Evol. Microbiol.">
        <title>The Global Catalogue of Microorganisms (GCM) 10K type strain sequencing project: providing services to taxonomists for standard genome sequencing and annotation.</title>
        <authorList>
            <consortium name="The Broad Institute Genomics Platform"/>
            <consortium name="The Broad Institute Genome Sequencing Center for Infectious Disease"/>
            <person name="Wu L."/>
            <person name="Ma J."/>
        </authorList>
    </citation>
    <scope>NUCLEOTIDE SEQUENCE [LARGE SCALE GENOMIC DNA]</scope>
    <source>
        <strain evidence="4">TBRC 1826</strain>
    </source>
</reference>
<dbReference type="InterPro" id="IPR000639">
    <property type="entry name" value="Epox_hydrolase-like"/>
</dbReference>
<feature type="region of interest" description="Disordered" evidence="1">
    <location>
        <begin position="263"/>
        <end position="283"/>
    </location>
</feature>
<accession>A0ABV8FWL4</accession>
<dbReference type="PRINTS" id="PR00412">
    <property type="entry name" value="EPOXHYDRLASE"/>
</dbReference>
<dbReference type="Gene3D" id="3.40.50.1820">
    <property type="entry name" value="alpha/beta hydrolase"/>
    <property type="match status" value="1"/>
</dbReference>